<name>A0ABV7A2V5_9BACI</name>
<keyword evidence="2" id="KW-1185">Reference proteome</keyword>
<gene>
    <name evidence="1" type="ORF">ACFODW_03200</name>
</gene>
<dbReference type="Proteomes" id="UP001595387">
    <property type="component" value="Unassembled WGS sequence"/>
</dbReference>
<comment type="caution">
    <text evidence="1">The sequence shown here is derived from an EMBL/GenBank/DDBJ whole genome shotgun (WGS) entry which is preliminary data.</text>
</comment>
<dbReference type="RefSeq" id="WP_390302889.1">
    <property type="nucleotide sequence ID" value="NZ_JBHRRZ010000005.1"/>
</dbReference>
<dbReference type="InterPro" id="IPR058870">
    <property type="entry name" value="YuzC"/>
</dbReference>
<reference evidence="2" key="1">
    <citation type="journal article" date="2019" name="Int. J. Syst. Evol. Microbiol.">
        <title>The Global Catalogue of Microorganisms (GCM) 10K type strain sequencing project: providing services to taxonomists for standard genome sequencing and annotation.</title>
        <authorList>
            <consortium name="The Broad Institute Genomics Platform"/>
            <consortium name="The Broad Institute Genome Sequencing Center for Infectious Disease"/>
            <person name="Wu L."/>
            <person name="Ma J."/>
        </authorList>
    </citation>
    <scope>NUCLEOTIDE SEQUENCE [LARGE SCALE GENOMIC DNA]</scope>
    <source>
        <strain evidence="2">KCTC 13193</strain>
    </source>
</reference>
<dbReference type="EMBL" id="JBHRRZ010000005">
    <property type="protein sequence ID" value="MFC2947372.1"/>
    <property type="molecule type" value="Genomic_DNA"/>
</dbReference>
<evidence type="ECO:0000313" key="2">
    <source>
        <dbReference type="Proteomes" id="UP001595387"/>
    </source>
</evidence>
<protein>
    <submittedName>
        <fullName evidence="1">Uncharacterized protein</fullName>
    </submittedName>
</protein>
<sequence length="121" mass="14118">MYYWYYPYYCPGCYYGPVYPSVRQYPPVDPDFFHQSANEMKKLMQDVSLVLDKLADSKEFDEQVMHAAQVADQEEVERLIESAGISSAVEITFNPDNIRLEFSSKIEGEDCCHISIALRWR</sequence>
<accession>A0ABV7A2V5</accession>
<evidence type="ECO:0000313" key="1">
    <source>
        <dbReference type="EMBL" id="MFC2947372.1"/>
    </source>
</evidence>
<dbReference type="Pfam" id="PF26344">
    <property type="entry name" value="YuzC"/>
    <property type="match status" value="1"/>
</dbReference>
<organism evidence="1 2">
    <name type="scientific">Virgibacillus sediminis</name>
    <dbReference type="NCBI Taxonomy" id="202260"/>
    <lineage>
        <taxon>Bacteria</taxon>
        <taxon>Bacillati</taxon>
        <taxon>Bacillota</taxon>
        <taxon>Bacilli</taxon>
        <taxon>Bacillales</taxon>
        <taxon>Bacillaceae</taxon>
        <taxon>Virgibacillus</taxon>
    </lineage>
</organism>
<proteinExistence type="predicted"/>